<organism evidence="14 15">
    <name type="scientific">Natranaeroarchaeum sulfidigenes</name>
    <dbReference type="NCBI Taxonomy" id="2784880"/>
    <lineage>
        <taxon>Archaea</taxon>
        <taxon>Methanobacteriati</taxon>
        <taxon>Methanobacteriota</taxon>
        <taxon>Stenosarchaea group</taxon>
        <taxon>Halobacteria</taxon>
        <taxon>Halobacteriales</taxon>
        <taxon>Natronoarchaeaceae</taxon>
        <taxon>Natranaeroarchaeum</taxon>
    </lineage>
</organism>
<dbReference type="InterPro" id="IPR013563">
    <property type="entry name" value="Oligopep_ABC_C"/>
</dbReference>
<dbReference type="InterPro" id="IPR027417">
    <property type="entry name" value="P-loop_NTPase"/>
</dbReference>
<dbReference type="PANTHER" id="PTHR43297:SF13">
    <property type="entry name" value="NICKEL ABC TRANSPORTER, ATP-BINDING PROTEIN"/>
    <property type="match status" value="1"/>
</dbReference>
<dbReference type="InterPro" id="IPR017871">
    <property type="entry name" value="ABC_transporter-like_CS"/>
</dbReference>
<proteinExistence type="predicted"/>
<dbReference type="Proteomes" id="UP000663586">
    <property type="component" value="Chromosome"/>
</dbReference>
<name>A0A897MS29_9EURY</name>
<evidence type="ECO:0000256" key="9">
    <source>
        <dbReference type="ARBA" id="ARBA00038669"/>
    </source>
</evidence>
<dbReference type="InterPro" id="IPR003439">
    <property type="entry name" value="ABC_transporter-like_ATP-bd"/>
</dbReference>
<dbReference type="KEGG" id="hara:AArcS_1884"/>
<dbReference type="InterPro" id="IPR003593">
    <property type="entry name" value="AAA+_ATPase"/>
</dbReference>
<evidence type="ECO:0000256" key="1">
    <source>
        <dbReference type="ARBA" id="ARBA00004202"/>
    </source>
</evidence>
<keyword evidence="8" id="KW-0472">Membrane</keyword>
<evidence type="ECO:0000256" key="3">
    <source>
        <dbReference type="ARBA" id="ARBA00022475"/>
    </source>
</evidence>
<dbReference type="EC" id="7.2.2.11" evidence="10"/>
<dbReference type="PROSITE" id="PS00211">
    <property type="entry name" value="ABC_TRANSPORTER_1"/>
    <property type="match status" value="1"/>
</dbReference>
<dbReference type="FunFam" id="3.40.50.300:FF:000016">
    <property type="entry name" value="Oligopeptide ABC transporter ATP-binding component"/>
    <property type="match status" value="1"/>
</dbReference>
<comment type="subcellular location">
    <subcellularLocation>
        <location evidence="1">Cell membrane</location>
        <topology evidence="1">Peripheral membrane protein</topology>
    </subcellularLocation>
</comment>
<protein>
    <recommendedName>
        <fullName evidence="11">Nickel import system ATP-binding protein NikD</fullName>
        <ecNumber evidence="10">7.2.2.11</ecNumber>
    </recommendedName>
</protein>
<feature type="domain" description="ABC transporter" evidence="13">
    <location>
        <begin position="2"/>
        <end position="343"/>
    </location>
</feature>
<dbReference type="Pfam" id="PF00005">
    <property type="entry name" value="ABC_tran"/>
    <property type="match status" value="2"/>
</dbReference>
<keyword evidence="3" id="KW-1003">Cell membrane</keyword>
<dbReference type="GO" id="GO:0016887">
    <property type="term" value="F:ATP hydrolysis activity"/>
    <property type="evidence" value="ECO:0007669"/>
    <property type="project" value="InterPro"/>
</dbReference>
<dbReference type="Gene3D" id="3.40.50.300">
    <property type="entry name" value="P-loop containing nucleotide triphosphate hydrolases"/>
    <property type="match status" value="2"/>
</dbReference>
<evidence type="ECO:0000256" key="5">
    <source>
        <dbReference type="ARBA" id="ARBA00022840"/>
    </source>
</evidence>
<keyword evidence="7" id="KW-0406">Ion transport</keyword>
<dbReference type="InterPro" id="IPR050388">
    <property type="entry name" value="ABC_Ni/Peptide_Import"/>
</dbReference>
<comment type="catalytic activity">
    <reaction evidence="12">
        <text>Ni(2+)(out) + ATP + H2O = Ni(2+)(in) + ADP + phosphate + H(+)</text>
        <dbReference type="Rhea" id="RHEA:15557"/>
        <dbReference type="ChEBI" id="CHEBI:15377"/>
        <dbReference type="ChEBI" id="CHEBI:15378"/>
        <dbReference type="ChEBI" id="CHEBI:30616"/>
        <dbReference type="ChEBI" id="CHEBI:43474"/>
        <dbReference type="ChEBI" id="CHEBI:49786"/>
        <dbReference type="ChEBI" id="CHEBI:456216"/>
        <dbReference type="EC" id="7.2.2.11"/>
    </reaction>
    <physiologicalReaction direction="left-to-right" evidence="12">
        <dbReference type="Rhea" id="RHEA:15558"/>
    </physiologicalReaction>
</comment>
<keyword evidence="2" id="KW-0813">Transport</keyword>
<evidence type="ECO:0000313" key="15">
    <source>
        <dbReference type="Proteomes" id="UP000663586"/>
    </source>
</evidence>
<dbReference type="AlphaFoldDB" id="A0A897MS29"/>
<evidence type="ECO:0000259" key="13">
    <source>
        <dbReference type="PROSITE" id="PS50893"/>
    </source>
</evidence>
<evidence type="ECO:0000256" key="7">
    <source>
        <dbReference type="ARBA" id="ARBA00023065"/>
    </source>
</evidence>
<evidence type="ECO:0000256" key="12">
    <source>
        <dbReference type="ARBA" id="ARBA00048610"/>
    </source>
</evidence>
<keyword evidence="15" id="KW-1185">Reference proteome</keyword>
<keyword evidence="5" id="KW-0067">ATP-binding</keyword>
<reference evidence="14" key="1">
    <citation type="submission" date="2020-11" db="EMBL/GenBank/DDBJ databases">
        <title>Carbohydrate-dependent, anaerobic sulfur respiration: A novel catabolism in halophilic archaea.</title>
        <authorList>
            <person name="Sorokin D.Y."/>
            <person name="Messina E."/>
            <person name="Smedile F."/>
            <person name="La Cono V."/>
            <person name="Hallsworth J.E."/>
            <person name="Yakimov M.M."/>
        </authorList>
    </citation>
    <scope>NUCLEOTIDE SEQUENCE</scope>
    <source>
        <strain evidence="14">AArc-S</strain>
    </source>
</reference>
<accession>A0A897MS29</accession>
<dbReference type="NCBIfam" id="TIGR01727">
    <property type="entry name" value="oligo_HPY"/>
    <property type="match status" value="1"/>
</dbReference>
<dbReference type="SUPFAM" id="SSF52540">
    <property type="entry name" value="P-loop containing nucleoside triphosphate hydrolases"/>
    <property type="match status" value="2"/>
</dbReference>
<dbReference type="Pfam" id="PF08352">
    <property type="entry name" value="oligo_HPY"/>
    <property type="match status" value="1"/>
</dbReference>
<evidence type="ECO:0000256" key="8">
    <source>
        <dbReference type="ARBA" id="ARBA00023136"/>
    </source>
</evidence>
<evidence type="ECO:0000256" key="4">
    <source>
        <dbReference type="ARBA" id="ARBA00022741"/>
    </source>
</evidence>
<evidence type="ECO:0000256" key="10">
    <source>
        <dbReference type="ARBA" id="ARBA00039098"/>
    </source>
</evidence>
<dbReference type="PANTHER" id="PTHR43297">
    <property type="entry name" value="OLIGOPEPTIDE TRANSPORT ATP-BINDING PROTEIN APPD"/>
    <property type="match status" value="1"/>
</dbReference>
<dbReference type="CDD" id="cd03257">
    <property type="entry name" value="ABC_NikE_OppD_transporters"/>
    <property type="match status" value="1"/>
</dbReference>
<evidence type="ECO:0000256" key="6">
    <source>
        <dbReference type="ARBA" id="ARBA00022967"/>
    </source>
</evidence>
<evidence type="ECO:0000256" key="11">
    <source>
        <dbReference type="ARBA" id="ARBA00044143"/>
    </source>
</evidence>
<dbReference type="EMBL" id="CP064786">
    <property type="protein sequence ID" value="QSG03091.1"/>
    <property type="molecule type" value="Genomic_DNA"/>
</dbReference>
<sequence>MLKVQNLQTAFFTDKETIRAVDGISFDIRLGETVGIVGESGSGKSVTARSLMGLVESPGRVLDGSSIQFHEPDTVRQYASDFSSRVVDVPDLEERYDVAELFDREELAATPETFGYDNRHEVPLVDVLAAYGPELDLIDDKDCVFVTRRNGDGPSGISDGFVEITQLEGESLRRMRGDHIAMVFQDPLTSLNPVYTVGNQIKEALSLHQGITGRDATREAARLLEAVGIPDARRRIKEYPHQFSGGMRQRAVIAMALACDPEMLICDEPTTALDVTIQAQILDLLDELQDTRDLSIMFITHDMGVIAETSDRVNVMYAGEIVESAGVKSLFANPKHPYTEGLLGSIPGQQTGDRLNTIEGNVPTPNEPATYCRFAPRCPKAFDECSAVHPRAVDIESTDAEDHTAACLLYPEELSEQQRIDYHELSTDMEKY</sequence>
<keyword evidence="6" id="KW-1278">Translocase</keyword>
<dbReference type="GO" id="GO:0005524">
    <property type="term" value="F:ATP binding"/>
    <property type="evidence" value="ECO:0007669"/>
    <property type="project" value="UniProtKB-KW"/>
</dbReference>
<evidence type="ECO:0000313" key="14">
    <source>
        <dbReference type="EMBL" id="QSG03091.1"/>
    </source>
</evidence>
<dbReference type="PROSITE" id="PS50893">
    <property type="entry name" value="ABC_TRANSPORTER_2"/>
    <property type="match status" value="1"/>
</dbReference>
<evidence type="ECO:0000256" key="2">
    <source>
        <dbReference type="ARBA" id="ARBA00022448"/>
    </source>
</evidence>
<dbReference type="GO" id="GO:0015833">
    <property type="term" value="P:peptide transport"/>
    <property type="evidence" value="ECO:0007669"/>
    <property type="project" value="InterPro"/>
</dbReference>
<comment type="subunit">
    <text evidence="9">The complex is composed of two ATP-binding proteins (NikD and NikE), two transmembrane proteins (NikB and NikC) and a solute-binding protein (NikA).</text>
</comment>
<gene>
    <name evidence="14" type="primary">dppD3</name>
    <name evidence="14" type="ORF">AArcS_1884</name>
</gene>
<dbReference type="GO" id="GO:0015413">
    <property type="term" value="F:ABC-type nickel transporter activity"/>
    <property type="evidence" value="ECO:0007669"/>
    <property type="project" value="UniProtKB-EC"/>
</dbReference>
<keyword evidence="4" id="KW-0547">Nucleotide-binding</keyword>
<dbReference type="SMART" id="SM00382">
    <property type="entry name" value="AAA"/>
    <property type="match status" value="1"/>
</dbReference>
<dbReference type="GO" id="GO:0005886">
    <property type="term" value="C:plasma membrane"/>
    <property type="evidence" value="ECO:0007669"/>
    <property type="project" value="UniProtKB-SubCell"/>
</dbReference>